<protein>
    <submittedName>
        <fullName evidence="10">Amino acid/polyamine/organocation transporter, APC superfamily</fullName>
    </submittedName>
</protein>
<feature type="transmembrane region" description="Helical" evidence="8">
    <location>
        <begin position="20"/>
        <end position="42"/>
    </location>
</feature>
<evidence type="ECO:0000259" key="9">
    <source>
        <dbReference type="Pfam" id="PF00324"/>
    </source>
</evidence>
<feature type="transmembrane region" description="Helical" evidence="8">
    <location>
        <begin position="161"/>
        <end position="183"/>
    </location>
</feature>
<dbReference type="PANTHER" id="PTHR43495:SF2">
    <property type="entry name" value="D-SERINE_D-ALANINE_GLYCINE TRANSPORTER"/>
    <property type="match status" value="1"/>
</dbReference>
<feature type="transmembrane region" description="Helical" evidence="8">
    <location>
        <begin position="203"/>
        <end position="226"/>
    </location>
</feature>
<dbReference type="Proteomes" id="UP000182089">
    <property type="component" value="Unassembled WGS sequence"/>
</dbReference>
<feature type="transmembrane region" description="Helical" evidence="8">
    <location>
        <begin position="247"/>
        <end position="265"/>
    </location>
</feature>
<evidence type="ECO:0000256" key="7">
    <source>
        <dbReference type="ARBA" id="ARBA00023136"/>
    </source>
</evidence>
<reference evidence="10 11" key="1">
    <citation type="submission" date="2016-10" db="EMBL/GenBank/DDBJ databases">
        <authorList>
            <person name="Varghese N."/>
            <person name="Submissions S."/>
        </authorList>
    </citation>
    <scope>NUCLEOTIDE SEQUENCE [LARGE SCALE GENOMIC DNA]</scope>
    <source>
        <strain evidence="10 11">WC1T17</strain>
    </source>
</reference>
<keyword evidence="6 8" id="KW-1133">Transmembrane helix</keyword>
<evidence type="ECO:0000313" key="11">
    <source>
        <dbReference type="Proteomes" id="UP000182089"/>
    </source>
</evidence>
<evidence type="ECO:0000256" key="6">
    <source>
        <dbReference type="ARBA" id="ARBA00022989"/>
    </source>
</evidence>
<proteinExistence type="predicted"/>
<feature type="transmembrane region" description="Helical" evidence="8">
    <location>
        <begin position="364"/>
        <end position="386"/>
    </location>
</feature>
<gene>
    <name evidence="10" type="ORF">SAMN05216431_104101</name>
</gene>
<keyword evidence="3" id="KW-1003">Cell membrane</keyword>
<evidence type="ECO:0000256" key="5">
    <source>
        <dbReference type="ARBA" id="ARBA00022970"/>
    </source>
</evidence>
<comment type="subcellular location">
    <subcellularLocation>
        <location evidence="1">Cell membrane</location>
        <topology evidence="1">Multi-pass membrane protein</topology>
    </subcellularLocation>
</comment>
<dbReference type="InterPro" id="IPR004840">
    <property type="entry name" value="Amino_acid_permease_CS"/>
</dbReference>
<keyword evidence="2" id="KW-0813">Transport</keyword>
<accession>A0ABY1AAR9</accession>
<dbReference type="PANTHER" id="PTHR43495">
    <property type="entry name" value="GABA PERMEASE"/>
    <property type="match status" value="1"/>
</dbReference>
<feature type="transmembrane region" description="Helical" evidence="8">
    <location>
        <begin position="277"/>
        <end position="302"/>
    </location>
</feature>
<evidence type="ECO:0000256" key="8">
    <source>
        <dbReference type="SAM" id="Phobius"/>
    </source>
</evidence>
<feature type="transmembrane region" description="Helical" evidence="8">
    <location>
        <begin position="406"/>
        <end position="428"/>
    </location>
</feature>
<evidence type="ECO:0000313" key="10">
    <source>
        <dbReference type="EMBL" id="SEM55755.1"/>
    </source>
</evidence>
<dbReference type="PROSITE" id="PS00218">
    <property type="entry name" value="AMINO_ACID_PERMEASE_1"/>
    <property type="match status" value="1"/>
</dbReference>
<dbReference type="PIRSF" id="PIRSF006060">
    <property type="entry name" value="AA_transporter"/>
    <property type="match status" value="1"/>
</dbReference>
<dbReference type="Pfam" id="PF00324">
    <property type="entry name" value="AA_permease"/>
    <property type="match status" value="1"/>
</dbReference>
<dbReference type="InterPro" id="IPR004841">
    <property type="entry name" value="AA-permease/SLC12A_dom"/>
</dbReference>
<dbReference type="Gene3D" id="1.20.1740.10">
    <property type="entry name" value="Amino acid/polyamine transporter I"/>
    <property type="match status" value="1"/>
</dbReference>
<feature type="transmembrane region" description="Helical" evidence="8">
    <location>
        <begin position="48"/>
        <end position="67"/>
    </location>
</feature>
<sequence>MQQFTKNEDGTIRSLSNRHVQMIAIGGTIGTGLFLGAGTTIAKTGPSILLVYAIMGIFFFFLMRALGEMFYADSSHHTFVSFISKYLGPSVGQFTGWTYWLGLVFLCMSELTAVATYVQYWLPTLPTWAIQIAFLGLLVGINLTAARFFGETEFWFAMIKISAIVALILTGLFMVITATKTPLGKASFANLTHNYTLLPKGPYSFITAFPMVFFAFEGIEFVTITIGEAKNPKQVIKKAVNETLLRILLFYIGALLVIMTIIPWTSLSSHSSPFVQVFQLAGFATAAGIINFVVLISAASALNSSLFSAGRHFYQLAKESTPDSWLNRHFAKISDQGVPAWGILATAALVLLTPLLSLTNGLSALFTIVTGASSDMYIIVYVLALLAHRRYRQSADFDPNGFKMPFYQLMSPLTISFFIAVFCSLFFVPVDFTGALGAVIWTILFGLFTWIRQRKLFTAIN</sequence>
<feature type="transmembrane region" description="Helical" evidence="8">
    <location>
        <begin position="338"/>
        <end position="358"/>
    </location>
</feature>
<organism evidence="10 11">
    <name type="scientific">Ligilactobacillus ruminis</name>
    <dbReference type="NCBI Taxonomy" id="1623"/>
    <lineage>
        <taxon>Bacteria</taxon>
        <taxon>Bacillati</taxon>
        <taxon>Bacillota</taxon>
        <taxon>Bacilli</taxon>
        <taxon>Lactobacillales</taxon>
        <taxon>Lactobacillaceae</taxon>
        <taxon>Ligilactobacillus</taxon>
    </lineage>
</organism>
<keyword evidence="7 8" id="KW-0472">Membrane</keyword>
<name>A0ABY1AAR9_9LACO</name>
<comment type="caution">
    <text evidence="10">The sequence shown here is derived from an EMBL/GenBank/DDBJ whole genome shotgun (WGS) entry which is preliminary data.</text>
</comment>
<keyword evidence="5" id="KW-0029">Amino-acid transport</keyword>
<keyword evidence="4 8" id="KW-0812">Transmembrane</keyword>
<feature type="transmembrane region" description="Helical" evidence="8">
    <location>
        <begin position="99"/>
        <end position="122"/>
    </location>
</feature>
<feature type="domain" description="Amino acid permease/ SLC12A" evidence="9">
    <location>
        <begin position="19"/>
        <end position="430"/>
    </location>
</feature>
<dbReference type="EMBL" id="FOCC01000004">
    <property type="protein sequence ID" value="SEM55755.1"/>
    <property type="molecule type" value="Genomic_DNA"/>
</dbReference>
<evidence type="ECO:0000256" key="4">
    <source>
        <dbReference type="ARBA" id="ARBA00022692"/>
    </source>
</evidence>
<evidence type="ECO:0000256" key="1">
    <source>
        <dbReference type="ARBA" id="ARBA00004651"/>
    </source>
</evidence>
<evidence type="ECO:0000256" key="3">
    <source>
        <dbReference type="ARBA" id="ARBA00022475"/>
    </source>
</evidence>
<evidence type="ECO:0000256" key="2">
    <source>
        <dbReference type="ARBA" id="ARBA00022448"/>
    </source>
</evidence>
<feature type="transmembrane region" description="Helical" evidence="8">
    <location>
        <begin position="128"/>
        <end position="149"/>
    </location>
</feature>
<feature type="transmembrane region" description="Helical" evidence="8">
    <location>
        <begin position="434"/>
        <end position="451"/>
    </location>
</feature>